<evidence type="ECO:0000313" key="2">
    <source>
        <dbReference type="Proteomes" id="UP001187531"/>
    </source>
</evidence>
<protein>
    <submittedName>
        <fullName evidence="1">Uncharacterized protein</fullName>
    </submittedName>
</protein>
<name>A0AA88I598_ARTSF</name>
<dbReference type="EMBL" id="JAVRJZ010000006">
    <property type="protein sequence ID" value="KAK2721699.1"/>
    <property type="molecule type" value="Genomic_DNA"/>
</dbReference>
<dbReference type="AlphaFoldDB" id="A0AA88I598"/>
<organism evidence="1 2">
    <name type="scientific">Artemia franciscana</name>
    <name type="common">Brine shrimp</name>
    <name type="synonym">Artemia sanfranciscana</name>
    <dbReference type="NCBI Taxonomy" id="6661"/>
    <lineage>
        <taxon>Eukaryota</taxon>
        <taxon>Metazoa</taxon>
        <taxon>Ecdysozoa</taxon>
        <taxon>Arthropoda</taxon>
        <taxon>Crustacea</taxon>
        <taxon>Branchiopoda</taxon>
        <taxon>Anostraca</taxon>
        <taxon>Artemiidae</taxon>
        <taxon>Artemia</taxon>
    </lineage>
</organism>
<evidence type="ECO:0000313" key="1">
    <source>
        <dbReference type="EMBL" id="KAK2721699.1"/>
    </source>
</evidence>
<accession>A0AA88I598</accession>
<keyword evidence="2" id="KW-1185">Reference proteome</keyword>
<sequence length="128" mass="14205">MSNSRSEEGDEPEYCGSKDSLTMDFKEEGIGSLQNTETEVGDYVLVAAQKKSLVVHFVAEILLIHSLEIEVKFWKHLGNEKYIPTDKVSFVMKPDVVLCLLKPFPVGATSCQSGNFAFLINLASFSLK</sequence>
<reference evidence="1" key="1">
    <citation type="submission" date="2023-07" db="EMBL/GenBank/DDBJ databases">
        <title>Chromosome-level genome assembly of Artemia franciscana.</title>
        <authorList>
            <person name="Jo E."/>
        </authorList>
    </citation>
    <scope>NUCLEOTIDE SEQUENCE</scope>
    <source>
        <tissue evidence="1">Whole body</tissue>
    </source>
</reference>
<proteinExistence type="predicted"/>
<gene>
    <name evidence="1" type="ORF">QYM36_003867</name>
</gene>
<comment type="caution">
    <text evidence="1">The sequence shown here is derived from an EMBL/GenBank/DDBJ whole genome shotgun (WGS) entry which is preliminary data.</text>
</comment>
<dbReference type="Proteomes" id="UP001187531">
    <property type="component" value="Unassembled WGS sequence"/>
</dbReference>